<keyword evidence="2" id="KW-1185">Reference proteome</keyword>
<comment type="caution">
    <text evidence="1">The sequence shown here is derived from an EMBL/GenBank/DDBJ whole genome shotgun (WGS) entry which is preliminary data.</text>
</comment>
<proteinExistence type="predicted"/>
<accession>A0A7W3R852</accession>
<organism evidence="1 2">
    <name type="scientific">Thermomonospora cellulosilytica</name>
    <dbReference type="NCBI Taxonomy" id="1411118"/>
    <lineage>
        <taxon>Bacteria</taxon>
        <taxon>Bacillati</taxon>
        <taxon>Actinomycetota</taxon>
        <taxon>Actinomycetes</taxon>
        <taxon>Streptosporangiales</taxon>
        <taxon>Thermomonosporaceae</taxon>
        <taxon>Thermomonospora</taxon>
    </lineage>
</organism>
<reference evidence="1 2" key="1">
    <citation type="submission" date="2020-08" db="EMBL/GenBank/DDBJ databases">
        <title>Sequencing the genomes of 1000 actinobacteria strains.</title>
        <authorList>
            <person name="Klenk H.-P."/>
        </authorList>
    </citation>
    <scope>NUCLEOTIDE SEQUENCE [LARGE SCALE GENOMIC DNA]</scope>
    <source>
        <strain evidence="1 2">DSM 45823</strain>
    </source>
</reference>
<protein>
    <submittedName>
        <fullName evidence="1">Uncharacterized protein</fullName>
    </submittedName>
</protein>
<name>A0A7W3R852_9ACTN</name>
<dbReference type="EMBL" id="JACJII010000001">
    <property type="protein sequence ID" value="MBA9003030.1"/>
    <property type="molecule type" value="Genomic_DNA"/>
</dbReference>
<evidence type="ECO:0000313" key="1">
    <source>
        <dbReference type="EMBL" id="MBA9003030.1"/>
    </source>
</evidence>
<evidence type="ECO:0000313" key="2">
    <source>
        <dbReference type="Proteomes" id="UP000539313"/>
    </source>
</evidence>
<gene>
    <name evidence="1" type="ORF">HNR21_001912</name>
</gene>
<dbReference type="Proteomes" id="UP000539313">
    <property type="component" value="Unassembled WGS sequence"/>
</dbReference>
<dbReference type="AlphaFoldDB" id="A0A7W3R852"/>
<sequence length="40" mass="4346">MPISSTHIPSSTWSSSSMRKTRLGWLALLMEYFPSSGSAG</sequence>